<sequence>MLLSRCTPVGFYKFPIPYLTARLGRHLVAVMGGNHFCQVQKERGLSLRALSLCSCIYLKLYFFP</sequence>
<name>A0A0E9QDX2_ANGAN</name>
<reference evidence="1" key="1">
    <citation type="submission" date="2014-11" db="EMBL/GenBank/DDBJ databases">
        <authorList>
            <person name="Amaro Gonzalez C."/>
        </authorList>
    </citation>
    <scope>NUCLEOTIDE SEQUENCE</scope>
</reference>
<organism evidence="1">
    <name type="scientific">Anguilla anguilla</name>
    <name type="common">European freshwater eel</name>
    <name type="synonym">Muraena anguilla</name>
    <dbReference type="NCBI Taxonomy" id="7936"/>
    <lineage>
        <taxon>Eukaryota</taxon>
        <taxon>Metazoa</taxon>
        <taxon>Chordata</taxon>
        <taxon>Craniata</taxon>
        <taxon>Vertebrata</taxon>
        <taxon>Euteleostomi</taxon>
        <taxon>Actinopterygii</taxon>
        <taxon>Neopterygii</taxon>
        <taxon>Teleostei</taxon>
        <taxon>Anguilliformes</taxon>
        <taxon>Anguillidae</taxon>
        <taxon>Anguilla</taxon>
    </lineage>
</organism>
<dbReference type="AlphaFoldDB" id="A0A0E9QDX2"/>
<protein>
    <submittedName>
        <fullName evidence="1">Uncharacterized protein</fullName>
    </submittedName>
</protein>
<dbReference type="EMBL" id="GBXM01093865">
    <property type="protein sequence ID" value="JAH14712.1"/>
    <property type="molecule type" value="Transcribed_RNA"/>
</dbReference>
<proteinExistence type="predicted"/>
<accession>A0A0E9QDX2</accession>
<evidence type="ECO:0000313" key="1">
    <source>
        <dbReference type="EMBL" id="JAH14712.1"/>
    </source>
</evidence>
<reference evidence="1" key="2">
    <citation type="journal article" date="2015" name="Fish Shellfish Immunol.">
        <title>Early steps in the European eel (Anguilla anguilla)-Vibrio vulnificus interaction in the gills: Role of the RtxA13 toxin.</title>
        <authorList>
            <person name="Callol A."/>
            <person name="Pajuelo D."/>
            <person name="Ebbesson L."/>
            <person name="Teles M."/>
            <person name="MacKenzie S."/>
            <person name="Amaro C."/>
        </authorList>
    </citation>
    <scope>NUCLEOTIDE SEQUENCE</scope>
</reference>